<evidence type="ECO:0000313" key="3">
    <source>
        <dbReference type="Proteomes" id="UP001311915"/>
    </source>
</evidence>
<keyword evidence="3" id="KW-1185">Reference proteome</keyword>
<comment type="caution">
    <text evidence="2">The sequence shown here is derived from an EMBL/GenBank/DDBJ whole genome shotgun (WGS) entry which is preliminary data.</text>
</comment>
<dbReference type="EMBL" id="JAWPEI010000010">
    <property type="protein sequence ID" value="KAK4713608.1"/>
    <property type="molecule type" value="Genomic_DNA"/>
</dbReference>
<organism evidence="2 3">
    <name type="scientific">Solanum pinnatisectum</name>
    <name type="common">tansyleaf nightshade</name>
    <dbReference type="NCBI Taxonomy" id="50273"/>
    <lineage>
        <taxon>Eukaryota</taxon>
        <taxon>Viridiplantae</taxon>
        <taxon>Streptophyta</taxon>
        <taxon>Embryophyta</taxon>
        <taxon>Tracheophyta</taxon>
        <taxon>Spermatophyta</taxon>
        <taxon>Magnoliopsida</taxon>
        <taxon>eudicotyledons</taxon>
        <taxon>Gunneridae</taxon>
        <taxon>Pentapetalae</taxon>
        <taxon>asterids</taxon>
        <taxon>lamiids</taxon>
        <taxon>Solanales</taxon>
        <taxon>Solanaceae</taxon>
        <taxon>Solanoideae</taxon>
        <taxon>Solaneae</taxon>
        <taxon>Solanum</taxon>
    </lineage>
</organism>
<gene>
    <name evidence="2" type="ORF">R3W88_019515</name>
</gene>
<sequence>MLQTPQQQHHGSGNSSPRYSGEGREKAQRMQDPQDNEINSRSSWQDQILYNEVATTLFEKNKHVADVAQVEKEALALAKFYEPLQVDFTSVGVVGDDSNMISRYPLLLHEIVSHQLTGITEVAVQINNQEKDGKREDKEEREGHQNINQLVKDADLFPHGFSKEKNVKLLGLQLGDDIYLLSQNMRLPSLVGGDFNVIMNDEEKIRVLPVYPTEYKDFDFCINSCDHLDINFKGIPFT</sequence>
<evidence type="ECO:0000256" key="1">
    <source>
        <dbReference type="SAM" id="MobiDB-lite"/>
    </source>
</evidence>
<feature type="compositionally biased region" description="Polar residues" evidence="1">
    <location>
        <begin position="1"/>
        <end position="18"/>
    </location>
</feature>
<evidence type="ECO:0000313" key="2">
    <source>
        <dbReference type="EMBL" id="KAK4713608.1"/>
    </source>
</evidence>
<proteinExistence type="predicted"/>
<protein>
    <submittedName>
        <fullName evidence="2">Uncharacterized protein</fullName>
    </submittedName>
</protein>
<accession>A0AAV9KL30</accession>
<dbReference type="Proteomes" id="UP001311915">
    <property type="component" value="Unassembled WGS sequence"/>
</dbReference>
<feature type="compositionally biased region" description="Polar residues" evidence="1">
    <location>
        <begin position="31"/>
        <end position="43"/>
    </location>
</feature>
<feature type="region of interest" description="Disordered" evidence="1">
    <location>
        <begin position="1"/>
        <end position="43"/>
    </location>
</feature>
<reference evidence="2 3" key="1">
    <citation type="submission" date="2023-10" db="EMBL/GenBank/DDBJ databases">
        <title>Genome-Wide Identification Analysis in wild type Solanum Pinnatisectum Reveals Some Genes Defensing Phytophthora Infestans.</title>
        <authorList>
            <person name="Sun C."/>
        </authorList>
    </citation>
    <scope>NUCLEOTIDE SEQUENCE [LARGE SCALE GENOMIC DNA]</scope>
    <source>
        <strain evidence="2">LQN</strain>
        <tissue evidence="2">Leaf</tissue>
    </source>
</reference>
<dbReference type="AlphaFoldDB" id="A0AAV9KL30"/>
<name>A0AAV9KL30_9SOLN</name>